<gene>
    <name evidence="5" type="ORF">C427_3534</name>
</gene>
<keyword evidence="6" id="KW-1185">Reference proteome</keyword>
<dbReference type="Pfam" id="PF02737">
    <property type="entry name" value="3HCDH_N"/>
    <property type="match status" value="1"/>
</dbReference>
<evidence type="ECO:0000313" key="6">
    <source>
        <dbReference type="Proteomes" id="UP000011864"/>
    </source>
</evidence>
<keyword evidence="1" id="KW-0560">Oxidoreductase</keyword>
<feature type="site" description="Important for catalytic activity" evidence="2">
    <location>
        <position position="145"/>
    </location>
</feature>
<feature type="domain" description="3-hydroxyacyl-CoA dehydrogenase C-terminal" evidence="3">
    <location>
        <begin position="192"/>
        <end position="291"/>
    </location>
</feature>
<feature type="domain" description="3-hydroxyacyl-CoA dehydrogenase NAD binding" evidence="4">
    <location>
        <begin position="9"/>
        <end position="188"/>
    </location>
</feature>
<evidence type="ECO:0000259" key="4">
    <source>
        <dbReference type="Pfam" id="PF02737"/>
    </source>
</evidence>
<proteinExistence type="predicted"/>
<protein>
    <submittedName>
        <fullName evidence="5">3-hydroxyacyl-CoA dehydrogenase</fullName>
    </submittedName>
</protein>
<reference evidence="5 6" key="1">
    <citation type="journal article" date="2013" name="Genome Announc.">
        <title>Complete Genome Sequence of Glaciecola psychrophila Strain 170T.</title>
        <authorList>
            <person name="Yin J."/>
            <person name="Chen J."/>
            <person name="Liu G."/>
            <person name="Yu Y."/>
            <person name="Song L."/>
            <person name="Wang X."/>
            <person name="Qu X."/>
        </authorList>
    </citation>
    <scope>NUCLEOTIDE SEQUENCE [LARGE SCALE GENOMIC DNA]</scope>
    <source>
        <strain evidence="5 6">170</strain>
    </source>
</reference>
<dbReference type="eggNOG" id="COG1250">
    <property type="taxonomic scope" value="Bacteria"/>
</dbReference>
<dbReference type="EMBL" id="CP003837">
    <property type="protein sequence ID" value="AGH45642.1"/>
    <property type="molecule type" value="Genomic_DNA"/>
</dbReference>
<dbReference type="InterPro" id="IPR006176">
    <property type="entry name" value="3-OHacyl-CoA_DH_NAD-bd"/>
</dbReference>
<dbReference type="KEGG" id="gps:C427_3534"/>
<sequence>MTVESGISTVTVIGAGVLGGQIAWHSAFKGKHVMVFDINQEGLDVCQARQQGYADTYLSDVGASVDDIAATRARLSFTTDLATAVAESDLVIEAVPEIPEIKTSLYTDMAYLLPPHTLIATNTSTLLPSMFAEATGRPEKFCSLHFANHIWLSNLTEIMAHETTDRDTVKRLVQFSIEIGMVPIPVREEQNGYVLNTWFVALLKSSMSLVVNGVATFEDVDRTFLITNAGTRIGPFGMADMVGMKTAFDVATYWGGVDGDKQWLKNADYIKTNFLDKGLQGALGGEGFYKYPNPAFLAADFLAVPAMSKVEEITNVIIPS</sequence>
<dbReference type="SUPFAM" id="SSF48179">
    <property type="entry name" value="6-phosphogluconate dehydrogenase C-terminal domain-like"/>
    <property type="match status" value="1"/>
</dbReference>
<dbReference type="Gene3D" id="1.10.1040.10">
    <property type="entry name" value="N-(1-d-carboxylethyl)-l-norvaline Dehydrogenase, domain 2"/>
    <property type="match status" value="1"/>
</dbReference>
<dbReference type="InterPro" id="IPR013328">
    <property type="entry name" value="6PGD_dom2"/>
</dbReference>
<dbReference type="PANTHER" id="PTHR48075:SF5">
    <property type="entry name" value="3-HYDROXYBUTYRYL-COA DEHYDROGENASE"/>
    <property type="match status" value="1"/>
</dbReference>
<evidence type="ECO:0000259" key="3">
    <source>
        <dbReference type="Pfam" id="PF00725"/>
    </source>
</evidence>
<dbReference type="InterPro" id="IPR008927">
    <property type="entry name" value="6-PGluconate_DH-like_C_sf"/>
</dbReference>
<dbReference type="GO" id="GO:0006631">
    <property type="term" value="P:fatty acid metabolic process"/>
    <property type="evidence" value="ECO:0007669"/>
    <property type="project" value="InterPro"/>
</dbReference>
<name>K6YXK1_9ALTE</name>
<dbReference type="InterPro" id="IPR036291">
    <property type="entry name" value="NAD(P)-bd_dom_sf"/>
</dbReference>
<dbReference type="HOGENOM" id="CLU_009834_2_0_6"/>
<evidence type="ECO:0000256" key="1">
    <source>
        <dbReference type="ARBA" id="ARBA00023002"/>
    </source>
</evidence>
<dbReference type="Pfam" id="PF00725">
    <property type="entry name" value="3HCDH"/>
    <property type="match status" value="1"/>
</dbReference>
<dbReference type="GO" id="GO:0016616">
    <property type="term" value="F:oxidoreductase activity, acting on the CH-OH group of donors, NAD or NADP as acceptor"/>
    <property type="evidence" value="ECO:0007669"/>
    <property type="project" value="InterPro"/>
</dbReference>
<dbReference type="AlphaFoldDB" id="K6YXK1"/>
<accession>K6YXK1</accession>
<dbReference type="STRING" id="1129794.C427_3534"/>
<evidence type="ECO:0000313" key="5">
    <source>
        <dbReference type="EMBL" id="AGH45642.1"/>
    </source>
</evidence>
<dbReference type="InterPro" id="IPR022694">
    <property type="entry name" value="3-OHacyl-CoA_DH"/>
</dbReference>
<dbReference type="Gene3D" id="3.40.50.720">
    <property type="entry name" value="NAD(P)-binding Rossmann-like Domain"/>
    <property type="match status" value="1"/>
</dbReference>
<dbReference type="PATRIC" id="fig|1129794.4.peg.3516"/>
<dbReference type="RefSeq" id="WP_007637671.1">
    <property type="nucleotide sequence ID" value="NC_020514.1"/>
</dbReference>
<organism evidence="5 6">
    <name type="scientific">Paraglaciecola psychrophila 170</name>
    <dbReference type="NCBI Taxonomy" id="1129794"/>
    <lineage>
        <taxon>Bacteria</taxon>
        <taxon>Pseudomonadati</taxon>
        <taxon>Pseudomonadota</taxon>
        <taxon>Gammaproteobacteria</taxon>
        <taxon>Alteromonadales</taxon>
        <taxon>Alteromonadaceae</taxon>
        <taxon>Paraglaciecola</taxon>
    </lineage>
</organism>
<dbReference type="Proteomes" id="UP000011864">
    <property type="component" value="Chromosome"/>
</dbReference>
<dbReference type="NCBIfam" id="NF006143">
    <property type="entry name" value="PRK08293.1"/>
    <property type="match status" value="1"/>
</dbReference>
<dbReference type="PIRSF" id="PIRSF000105">
    <property type="entry name" value="HCDH"/>
    <property type="match status" value="1"/>
</dbReference>
<dbReference type="PANTHER" id="PTHR48075">
    <property type="entry name" value="3-HYDROXYACYL-COA DEHYDROGENASE FAMILY PROTEIN"/>
    <property type="match status" value="1"/>
</dbReference>
<dbReference type="GO" id="GO:0070403">
    <property type="term" value="F:NAD+ binding"/>
    <property type="evidence" value="ECO:0007669"/>
    <property type="project" value="InterPro"/>
</dbReference>
<dbReference type="InterPro" id="IPR006108">
    <property type="entry name" value="3HC_DH_C"/>
</dbReference>
<evidence type="ECO:0000256" key="2">
    <source>
        <dbReference type="PIRSR" id="PIRSR000105-1"/>
    </source>
</evidence>
<dbReference type="OrthoDB" id="5389341at2"/>
<dbReference type="SUPFAM" id="SSF51735">
    <property type="entry name" value="NAD(P)-binding Rossmann-fold domains"/>
    <property type="match status" value="1"/>
</dbReference>